<dbReference type="GO" id="GO:0016887">
    <property type="term" value="F:ATP hydrolysis activity"/>
    <property type="evidence" value="ECO:0007669"/>
    <property type="project" value="InterPro"/>
</dbReference>
<accession>S6AB31</accession>
<dbReference type="InterPro" id="IPR015854">
    <property type="entry name" value="ABC_transpr_LolD-like"/>
</dbReference>
<dbReference type="InterPro" id="IPR003439">
    <property type="entry name" value="ABC_transporter-like_ATP-bd"/>
</dbReference>
<keyword evidence="2" id="KW-1003">Cell membrane</keyword>
<proteinExistence type="inferred from homology"/>
<name>S6AB31_SULDS</name>
<dbReference type="FunFam" id="3.40.50.300:FF:000032">
    <property type="entry name" value="Export ABC transporter ATP-binding protein"/>
    <property type="match status" value="1"/>
</dbReference>
<keyword evidence="5" id="KW-0472">Membrane</keyword>
<dbReference type="SUPFAM" id="SSF52540">
    <property type="entry name" value="P-loop containing nucleoside triphosphate hydrolases"/>
    <property type="match status" value="1"/>
</dbReference>
<dbReference type="RefSeq" id="WP_009206796.1">
    <property type="nucleotide sequence ID" value="NC_022357.1"/>
</dbReference>
<evidence type="ECO:0000313" key="10">
    <source>
        <dbReference type="Proteomes" id="UP000015559"/>
    </source>
</evidence>
<keyword evidence="4" id="KW-0067">ATP-binding</keyword>
<dbReference type="GO" id="GO:0098796">
    <property type="term" value="C:membrane protein complex"/>
    <property type="evidence" value="ECO:0007669"/>
    <property type="project" value="UniProtKB-ARBA"/>
</dbReference>
<comment type="similarity">
    <text evidence="7">Belongs to the ABC transporter superfamily. Macrolide exporter (TC 3.A.1.122) family.</text>
</comment>
<dbReference type="GO" id="GO:0022857">
    <property type="term" value="F:transmembrane transporter activity"/>
    <property type="evidence" value="ECO:0007669"/>
    <property type="project" value="UniProtKB-ARBA"/>
</dbReference>
<dbReference type="OrthoDB" id="8524638at2"/>
<evidence type="ECO:0000256" key="1">
    <source>
        <dbReference type="ARBA" id="ARBA00022448"/>
    </source>
</evidence>
<dbReference type="HOGENOM" id="CLU_000604_1_22_4"/>
<sequence length="232" mass="25087">MSAAQIELSGIERVFRLGDSEVHALRHLDVAIAPGEYVAVMGPSGSGKSTLLNLLGLLDRPDAGVYRLEGRDVTTLSPEEQARVRSERIGFVFQSFHLVPRLTAAENIALPMMLAGIPPRERADRVACALKDYGLENRAGHRPDQLSGGQRQRVAIARATIMRPTVILADEPTGNLDRATGEEVIRLLEQLNGSGVTVIIVTHDPVLGGHARRQLLMEDGALRHDSAREGAA</sequence>
<gene>
    <name evidence="9" type="ORF">SCD_n00409</name>
</gene>
<evidence type="ECO:0000256" key="6">
    <source>
        <dbReference type="ARBA" id="ARBA00023251"/>
    </source>
</evidence>
<dbReference type="Proteomes" id="UP000015559">
    <property type="component" value="Chromosome"/>
</dbReference>
<evidence type="ECO:0000259" key="8">
    <source>
        <dbReference type="PROSITE" id="PS50893"/>
    </source>
</evidence>
<dbReference type="GO" id="GO:0046677">
    <property type="term" value="P:response to antibiotic"/>
    <property type="evidence" value="ECO:0007669"/>
    <property type="project" value="UniProtKB-KW"/>
</dbReference>
<dbReference type="eggNOG" id="COG1136">
    <property type="taxonomic scope" value="Bacteria"/>
</dbReference>
<dbReference type="SMART" id="SM00382">
    <property type="entry name" value="AAA"/>
    <property type="match status" value="1"/>
</dbReference>
<evidence type="ECO:0000256" key="3">
    <source>
        <dbReference type="ARBA" id="ARBA00022741"/>
    </source>
</evidence>
<keyword evidence="6" id="KW-0046">Antibiotic resistance</keyword>
<evidence type="ECO:0000313" key="9">
    <source>
        <dbReference type="EMBL" id="BAN34258.1"/>
    </source>
</evidence>
<dbReference type="Gene3D" id="3.40.50.300">
    <property type="entry name" value="P-loop containing nucleotide triphosphate hydrolases"/>
    <property type="match status" value="1"/>
</dbReference>
<evidence type="ECO:0000256" key="7">
    <source>
        <dbReference type="ARBA" id="ARBA00038388"/>
    </source>
</evidence>
<evidence type="ECO:0000256" key="4">
    <source>
        <dbReference type="ARBA" id="ARBA00022840"/>
    </source>
</evidence>
<dbReference type="PROSITE" id="PS00211">
    <property type="entry name" value="ABC_TRANSPORTER_1"/>
    <property type="match status" value="1"/>
</dbReference>
<keyword evidence="1" id="KW-0813">Transport</keyword>
<organism evidence="9 10">
    <name type="scientific">Sulfuricella denitrificans (strain DSM 22764 / NBRC 105220 / skB26)</name>
    <dbReference type="NCBI Taxonomy" id="1163617"/>
    <lineage>
        <taxon>Bacteria</taxon>
        <taxon>Pseudomonadati</taxon>
        <taxon>Pseudomonadota</taxon>
        <taxon>Betaproteobacteria</taxon>
        <taxon>Nitrosomonadales</taxon>
        <taxon>Sulfuricellaceae</taxon>
        <taxon>Sulfuricella</taxon>
    </lineage>
</organism>
<dbReference type="InterPro" id="IPR017911">
    <property type="entry name" value="MacB-like_ATP-bd"/>
</dbReference>
<feature type="domain" description="ABC transporter" evidence="8">
    <location>
        <begin position="6"/>
        <end position="232"/>
    </location>
</feature>
<dbReference type="GO" id="GO:0005524">
    <property type="term" value="F:ATP binding"/>
    <property type="evidence" value="ECO:0007669"/>
    <property type="project" value="UniProtKB-KW"/>
</dbReference>
<keyword evidence="10" id="KW-1185">Reference proteome</keyword>
<reference evidence="9 10" key="1">
    <citation type="journal article" date="2012" name="Appl. Environ. Microbiol.">
        <title>Draft genome sequence of a psychrotolerant sulfur-oxidizing bacterium, Sulfuricella denitrificans skB26, and proteomic insights into cold adaptation.</title>
        <authorList>
            <person name="Watanabe T."/>
            <person name="Kojima H."/>
            <person name="Fukui M."/>
        </authorList>
    </citation>
    <scope>NUCLEOTIDE SEQUENCE [LARGE SCALE GENOMIC DNA]</scope>
    <source>
        <strain evidence="10">skB26</strain>
    </source>
</reference>
<evidence type="ECO:0000256" key="5">
    <source>
        <dbReference type="ARBA" id="ARBA00022989"/>
    </source>
</evidence>
<evidence type="ECO:0000256" key="2">
    <source>
        <dbReference type="ARBA" id="ARBA00022475"/>
    </source>
</evidence>
<dbReference type="KEGG" id="sdr:SCD_n00409"/>
<dbReference type="GO" id="GO:0005886">
    <property type="term" value="C:plasma membrane"/>
    <property type="evidence" value="ECO:0007669"/>
    <property type="project" value="TreeGrafter"/>
</dbReference>
<protein>
    <submittedName>
        <fullName evidence="9">ABC transporter</fullName>
    </submittedName>
</protein>
<keyword evidence="3" id="KW-0547">Nucleotide-binding</keyword>
<keyword evidence="5" id="KW-0812">Transmembrane</keyword>
<keyword evidence="5" id="KW-1133">Transmembrane helix</keyword>
<dbReference type="PROSITE" id="PS50893">
    <property type="entry name" value="ABC_TRANSPORTER_2"/>
    <property type="match status" value="1"/>
</dbReference>
<dbReference type="Pfam" id="PF00005">
    <property type="entry name" value="ABC_tran"/>
    <property type="match status" value="1"/>
</dbReference>
<dbReference type="STRING" id="1163617.SCD_n00409"/>
<dbReference type="InterPro" id="IPR027417">
    <property type="entry name" value="P-loop_NTPase"/>
</dbReference>
<dbReference type="InterPro" id="IPR003593">
    <property type="entry name" value="AAA+_ATPase"/>
</dbReference>
<dbReference type="PANTHER" id="PTHR24220">
    <property type="entry name" value="IMPORT ATP-BINDING PROTEIN"/>
    <property type="match status" value="1"/>
</dbReference>
<dbReference type="InterPro" id="IPR017871">
    <property type="entry name" value="ABC_transporter-like_CS"/>
</dbReference>
<dbReference type="AlphaFoldDB" id="S6AB31"/>
<dbReference type="PANTHER" id="PTHR24220:SF86">
    <property type="entry name" value="ABC TRANSPORTER ABCH.1"/>
    <property type="match status" value="1"/>
</dbReference>
<dbReference type="EMBL" id="AP013066">
    <property type="protein sequence ID" value="BAN34258.1"/>
    <property type="molecule type" value="Genomic_DNA"/>
</dbReference>
<dbReference type="CDD" id="cd03255">
    <property type="entry name" value="ABC_MJ0796_LolCDE_FtsE"/>
    <property type="match status" value="1"/>
</dbReference>